<dbReference type="InterPro" id="IPR036388">
    <property type="entry name" value="WH-like_DNA-bd_sf"/>
</dbReference>
<keyword evidence="1" id="KW-0805">Transcription regulation</keyword>
<dbReference type="SMART" id="SM00895">
    <property type="entry name" value="FCD"/>
    <property type="match status" value="1"/>
</dbReference>
<proteinExistence type="predicted"/>
<dbReference type="GO" id="GO:0003677">
    <property type="term" value="F:DNA binding"/>
    <property type="evidence" value="ECO:0007669"/>
    <property type="project" value="UniProtKB-KW"/>
</dbReference>
<dbReference type="SUPFAM" id="SSF48008">
    <property type="entry name" value="GntR ligand-binding domain-like"/>
    <property type="match status" value="1"/>
</dbReference>
<reference evidence="5" key="1">
    <citation type="submission" date="2018-07" db="EMBL/GenBank/DDBJ databases">
        <title>Genome assembly of strain Ka43.</title>
        <authorList>
            <person name="Kukolya J."/>
            <person name="Nagy I."/>
            <person name="Horvath B."/>
            <person name="Toth A."/>
        </authorList>
    </citation>
    <scope>NUCLEOTIDE SEQUENCE</scope>
    <source>
        <strain evidence="5">KB43</strain>
    </source>
</reference>
<dbReference type="PRINTS" id="PR00035">
    <property type="entry name" value="HTHGNTR"/>
</dbReference>
<name>A0A928V302_9GAMM</name>
<dbReference type="PANTHER" id="PTHR43537">
    <property type="entry name" value="TRANSCRIPTIONAL REGULATOR, GNTR FAMILY"/>
    <property type="match status" value="1"/>
</dbReference>
<keyword evidence="6" id="KW-1185">Reference proteome</keyword>
<evidence type="ECO:0000313" key="5">
    <source>
        <dbReference type="EMBL" id="MBE8716868.1"/>
    </source>
</evidence>
<dbReference type="InterPro" id="IPR036390">
    <property type="entry name" value="WH_DNA-bd_sf"/>
</dbReference>
<dbReference type="PANTHER" id="PTHR43537:SF44">
    <property type="entry name" value="GNTR FAMILY REGULATORY PROTEIN"/>
    <property type="match status" value="1"/>
</dbReference>
<dbReference type="Gene3D" id="1.20.120.530">
    <property type="entry name" value="GntR ligand-binding domain-like"/>
    <property type="match status" value="1"/>
</dbReference>
<dbReference type="CDD" id="cd07377">
    <property type="entry name" value="WHTH_GntR"/>
    <property type="match status" value="1"/>
</dbReference>
<comment type="caution">
    <text evidence="5">The sequence shown here is derived from an EMBL/GenBank/DDBJ whole genome shotgun (WGS) entry which is preliminary data.</text>
</comment>
<evidence type="ECO:0000313" key="6">
    <source>
        <dbReference type="Proteomes" id="UP000652567"/>
    </source>
</evidence>
<dbReference type="Proteomes" id="UP000652567">
    <property type="component" value="Unassembled WGS sequence"/>
</dbReference>
<evidence type="ECO:0000256" key="3">
    <source>
        <dbReference type="ARBA" id="ARBA00023163"/>
    </source>
</evidence>
<dbReference type="SMART" id="SM00345">
    <property type="entry name" value="HTH_GNTR"/>
    <property type="match status" value="1"/>
</dbReference>
<protein>
    <submittedName>
        <fullName evidence="5">FadR family transcriptional regulator</fullName>
    </submittedName>
</protein>
<dbReference type="Gene3D" id="1.10.10.10">
    <property type="entry name" value="Winged helix-like DNA-binding domain superfamily/Winged helix DNA-binding domain"/>
    <property type="match status" value="1"/>
</dbReference>
<accession>A0A928V302</accession>
<dbReference type="EMBL" id="PRDL01000001">
    <property type="protein sequence ID" value="MBE8716868.1"/>
    <property type="molecule type" value="Genomic_DNA"/>
</dbReference>
<dbReference type="RefSeq" id="WP_193908273.1">
    <property type="nucleotide sequence ID" value="NZ_PRDL01000001.1"/>
</dbReference>
<evidence type="ECO:0000256" key="2">
    <source>
        <dbReference type="ARBA" id="ARBA00023125"/>
    </source>
</evidence>
<dbReference type="AlphaFoldDB" id="A0A928V302"/>
<gene>
    <name evidence="5" type="ORF">C4F51_06650</name>
</gene>
<feature type="domain" description="HTH gntR-type" evidence="4">
    <location>
        <begin position="6"/>
        <end position="74"/>
    </location>
</feature>
<dbReference type="SUPFAM" id="SSF46785">
    <property type="entry name" value="Winged helix' DNA-binding domain"/>
    <property type="match status" value="1"/>
</dbReference>
<dbReference type="Pfam" id="PF00392">
    <property type="entry name" value="GntR"/>
    <property type="match status" value="1"/>
</dbReference>
<dbReference type="InterPro" id="IPR008920">
    <property type="entry name" value="TF_FadR/GntR_C"/>
</dbReference>
<organism evidence="5 6">
    <name type="scientific">Cellvibrio polysaccharolyticus</name>
    <dbReference type="NCBI Taxonomy" id="2082724"/>
    <lineage>
        <taxon>Bacteria</taxon>
        <taxon>Pseudomonadati</taxon>
        <taxon>Pseudomonadota</taxon>
        <taxon>Gammaproteobacteria</taxon>
        <taxon>Cellvibrionales</taxon>
        <taxon>Cellvibrionaceae</taxon>
        <taxon>Cellvibrio</taxon>
    </lineage>
</organism>
<dbReference type="Pfam" id="PF07729">
    <property type="entry name" value="FCD"/>
    <property type="match status" value="1"/>
</dbReference>
<dbReference type="GO" id="GO:0003700">
    <property type="term" value="F:DNA-binding transcription factor activity"/>
    <property type="evidence" value="ECO:0007669"/>
    <property type="project" value="InterPro"/>
</dbReference>
<evidence type="ECO:0000256" key="1">
    <source>
        <dbReference type="ARBA" id="ARBA00023015"/>
    </source>
</evidence>
<dbReference type="InterPro" id="IPR000524">
    <property type="entry name" value="Tscrpt_reg_HTH_GntR"/>
</dbReference>
<evidence type="ECO:0000259" key="4">
    <source>
        <dbReference type="PROSITE" id="PS50949"/>
    </source>
</evidence>
<keyword evidence="2" id="KW-0238">DNA-binding</keyword>
<dbReference type="PROSITE" id="PS50949">
    <property type="entry name" value="HTH_GNTR"/>
    <property type="match status" value="1"/>
</dbReference>
<dbReference type="InterPro" id="IPR011711">
    <property type="entry name" value="GntR_C"/>
</dbReference>
<keyword evidence="3" id="KW-0804">Transcription</keyword>
<sequence>MQDSGRNLTYQLAHQLGAAIVQGEYAMDKAFPTEAELSGQFNISRSVTREAVKMLTAKGLIASRPRQGIRVMPGSHWNMFDADVLSWTLDARPSLPLLKEFTQLRMAIEPEAASLAAAYSDDSVKMDAIAAALARMKKADAGEDDALAADIAFHCAILAASNNRFFFQLREFIQVALRVSIANTNQLKGVLNASYDDHKKVYDAIAAGDGERAAGYMKSLLVEALDLIDHSLSEK</sequence>